<dbReference type="SUPFAM" id="SSF109604">
    <property type="entry name" value="HD-domain/PDEase-like"/>
    <property type="match status" value="1"/>
</dbReference>
<dbReference type="Pfam" id="PF01966">
    <property type="entry name" value="HD"/>
    <property type="match status" value="1"/>
</dbReference>
<reference evidence="2" key="1">
    <citation type="submission" date="2019-08" db="EMBL/GenBank/DDBJ databases">
        <authorList>
            <person name="Kucharzyk K."/>
            <person name="Murdoch R.W."/>
            <person name="Higgins S."/>
            <person name="Loffler F."/>
        </authorList>
    </citation>
    <scope>NUCLEOTIDE SEQUENCE</scope>
</reference>
<dbReference type="EMBL" id="VSSQ01018116">
    <property type="protein sequence ID" value="MPM61036.1"/>
    <property type="molecule type" value="Genomic_DNA"/>
</dbReference>
<evidence type="ECO:0000259" key="1">
    <source>
        <dbReference type="Pfam" id="PF01966"/>
    </source>
</evidence>
<gene>
    <name evidence="2" type="ORF">SDC9_107890</name>
</gene>
<dbReference type="Gene3D" id="1.10.3210.10">
    <property type="entry name" value="Hypothetical protein af1432"/>
    <property type="match status" value="1"/>
</dbReference>
<sequence>MATYIPTREDAFKLFKEYNKSESLTKHALSVEAVMKHFAELLGIEDVNKWGIIGLVHDIDYEMYPEEHCVKAREILSERNWPEDYIHAIQSHGYKICSEVEPIETMEKVLYTIDEITGLITATVLMRPSKSILDLELKSVKKKWKDRRFAAGVDRDLIEGGAKLLGMELDYIISETIKGMQKVAEEIGLKGEL</sequence>
<dbReference type="InterPro" id="IPR006675">
    <property type="entry name" value="HDIG_dom"/>
</dbReference>
<dbReference type="PANTHER" id="PTHR38659:SF2">
    <property type="entry name" value="HDIG DOMAIN PROTEIN"/>
    <property type="match status" value="1"/>
</dbReference>
<protein>
    <recommendedName>
        <fullName evidence="1">HD domain-containing protein</fullName>
    </recommendedName>
</protein>
<comment type="caution">
    <text evidence="2">The sequence shown here is derived from an EMBL/GenBank/DDBJ whole genome shotgun (WGS) entry which is preliminary data.</text>
</comment>
<feature type="domain" description="HD" evidence="1">
    <location>
        <begin position="26"/>
        <end position="114"/>
    </location>
</feature>
<accession>A0A645B7K1</accession>
<dbReference type="NCBIfam" id="TIGR00277">
    <property type="entry name" value="HDIG"/>
    <property type="match status" value="1"/>
</dbReference>
<evidence type="ECO:0000313" key="2">
    <source>
        <dbReference type="EMBL" id="MPM61036.1"/>
    </source>
</evidence>
<name>A0A645B7K1_9ZZZZ</name>
<dbReference type="AlphaFoldDB" id="A0A645B7K1"/>
<dbReference type="InterPro" id="IPR006674">
    <property type="entry name" value="HD_domain"/>
</dbReference>
<dbReference type="PANTHER" id="PTHR38659">
    <property type="entry name" value="METAL-DEPENDENT PHOSPHOHYDROLASE"/>
    <property type="match status" value="1"/>
</dbReference>
<organism evidence="2">
    <name type="scientific">bioreactor metagenome</name>
    <dbReference type="NCBI Taxonomy" id="1076179"/>
    <lineage>
        <taxon>unclassified sequences</taxon>
        <taxon>metagenomes</taxon>
        <taxon>ecological metagenomes</taxon>
    </lineage>
</organism>
<proteinExistence type="predicted"/>